<dbReference type="OrthoDB" id="10263741at2759"/>
<name>A0A2A9MI18_BESBE</name>
<feature type="compositionally biased region" description="Polar residues" evidence="1">
    <location>
        <begin position="28"/>
        <end position="45"/>
    </location>
</feature>
<proteinExistence type="predicted"/>
<dbReference type="InterPro" id="IPR036885">
    <property type="entry name" value="SWIB_MDM2_dom_sf"/>
</dbReference>
<dbReference type="SUPFAM" id="SSF47592">
    <property type="entry name" value="SWIB/MDM2 domain"/>
    <property type="match status" value="1"/>
</dbReference>
<feature type="compositionally biased region" description="Basic and acidic residues" evidence="1">
    <location>
        <begin position="398"/>
        <end position="407"/>
    </location>
</feature>
<feature type="region of interest" description="Disordered" evidence="1">
    <location>
        <begin position="582"/>
        <end position="605"/>
    </location>
</feature>
<feature type="compositionally biased region" description="Low complexity" evidence="1">
    <location>
        <begin position="68"/>
        <end position="85"/>
    </location>
</feature>
<dbReference type="STRING" id="94643.A0A2A9MI18"/>
<dbReference type="PANTHER" id="PTHR13844">
    <property type="entry name" value="SWI/SNF-RELATED MATRIX-ASSOCIATED ACTIN-DEPENDENT REGULATOR OF CHROMATIN SUBFAMILY D"/>
    <property type="match status" value="1"/>
</dbReference>
<evidence type="ECO:0008006" key="4">
    <source>
        <dbReference type="Google" id="ProtNLM"/>
    </source>
</evidence>
<dbReference type="GeneID" id="40305592"/>
<dbReference type="VEuPathDB" id="ToxoDB:BESB_005290"/>
<feature type="compositionally biased region" description="Low complexity" evidence="1">
    <location>
        <begin position="801"/>
        <end position="842"/>
    </location>
</feature>
<feature type="region of interest" description="Disordered" evidence="1">
    <location>
        <begin position="229"/>
        <end position="256"/>
    </location>
</feature>
<feature type="compositionally biased region" description="Basic and acidic residues" evidence="1">
    <location>
        <begin position="727"/>
        <end position="736"/>
    </location>
</feature>
<dbReference type="RefSeq" id="XP_029222197.1">
    <property type="nucleotide sequence ID" value="XM_029359284.1"/>
</dbReference>
<evidence type="ECO:0000313" key="3">
    <source>
        <dbReference type="Proteomes" id="UP000224006"/>
    </source>
</evidence>
<feature type="region of interest" description="Disordered" evidence="1">
    <location>
        <begin position="398"/>
        <end position="422"/>
    </location>
</feature>
<feature type="region of interest" description="Disordered" evidence="1">
    <location>
        <begin position="172"/>
        <end position="192"/>
    </location>
</feature>
<feature type="compositionally biased region" description="Low complexity" evidence="1">
    <location>
        <begin position="777"/>
        <end position="787"/>
    </location>
</feature>
<evidence type="ECO:0000256" key="1">
    <source>
        <dbReference type="SAM" id="MobiDB-lite"/>
    </source>
</evidence>
<organism evidence="2 3">
    <name type="scientific">Besnoitia besnoiti</name>
    <name type="common">Apicomplexan protozoan</name>
    <dbReference type="NCBI Taxonomy" id="94643"/>
    <lineage>
        <taxon>Eukaryota</taxon>
        <taxon>Sar</taxon>
        <taxon>Alveolata</taxon>
        <taxon>Apicomplexa</taxon>
        <taxon>Conoidasida</taxon>
        <taxon>Coccidia</taxon>
        <taxon>Eucoccidiorida</taxon>
        <taxon>Eimeriorina</taxon>
        <taxon>Sarcocystidae</taxon>
        <taxon>Besnoitia</taxon>
    </lineage>
</organism>
<keyword evidence="3" id="KW-1185">Reference proteome</keyword>
<feature type="compositionally biased region" description="Gly residues" evidence="1">
    <location>
        <begin position="764"/>
        <end position="776"/>
    </location>
</feature>
<protein>
    <recommendedName>
        <fullName evidence="4">RSC6/BAF60A-like with A SWIB domain, related protein</fullName>
    </recommendedName>
</protein>
<dbReference type="KEGG" id="bbes:BESB_005290"/>
<dbReference type="Proteomes" id="UP000224006">
    <property type="component" value="Chromosome I"/>
</dbReference>
<dbReference type="Gene3D" id="1.10.245.10">
    <property type="entry name" value="SWIB/MDM2 domain"/>
    <property type="match status" value="1"/>
</dbReference>
<accession>A0A2A9MI18</accession>
<dbReference type="AlphaFoldDB" id="A0A2A9MI18"/>
<feature type="region of interest" description="Disordered" evidence="1">
    <location>
        <begin position="1"/>
        <end position="96"/>
    </location>
</feature>
<comment type="caution">
    <text evidence="2">The sequence shown here is derived from an EMBL/GenBank/DDBJ whole genome shotgun (WGS) entry which is preliminary data.</text>
</comment>
<reference evidence="2 3" key="1">
    <citation type="submission" date="2017-09" db="EMBL/GenBank/DDBJ databases">
        <title>Genome sequencing of Besnoitia besnoiti strain Bb-Ger1.</title>
        <authorList>
            <person name="Schares G."/>
            <person name="Venepally P."/>
            <person name="Lorenzi H.A."/>
        </authorList>
    </citation>
    <scope>NUCLEOTIDE SEQUENCE [LARGE SCALE GENOMIC DNA]</scope>
    <source>
        <strain evidence="2 3">Bb-Ger1</strain>
    </source>
</reference>
<dbReference type="EMBL" id="NWUJ01000001">
    <property type="protein sequence ID" value="PFH38188.1"/>
    <property type="molecule type" value="Genomic_DNA"/>
</dbReference>
<gene>
    <name evidence="2" type="ORF">BESB_005290</name>
</gene>
<feature type="region of interest" description="Disordered" evidence="1">
    <location>
        <begin position="726"/>
        <end position="896"/>
    </location>
</feature>
<evidence type="ECO:0000313" key="2">
    <source>
        <dbReference type="EMBL" id="PFH38188.1"/>
    </source>
</evidence>
<feature type="compositionally biased region" description="Low complexity" evidence="1">
    <location>
        <begin position="747"/>
        <end position="763"/>
    </location>
</feature>
<feature type="compositionally biased region" description="Low complexity" evidence="1">
    <location>
        <begin position="15"/>
        <end position="26"/>
    </location>
</feature>
<sequence length="1045" mass="106912">MASVSLAPTPRVLNGAPEGPLGAAPPSQAGTSPASGVSRLPTSFAASRKTPPGAGIACAHSAGGGTAASGSRKGGASQSGGASAAKPAQNGQQGNAIAPTVDVPECVCQFCPELYSESMALGEMQRAMDEATEQLITSLRDTCYPCLQTSSRMTLPTLLSRRRLRVFVYNTHENQPPPYTSFDQHAPQPDEASAALSAATLAGAQQPGASAAGANSLNFLSAAAGGERSSAAASGGSAPGGEDGKKSGCMAPVESSEVHMPPPSWCLYIKAVSMEKQDTTGANCGCGPAAGLFTPRFSSFFSRVMILTPEEAVVWDSRTTSSLAASLFDGLSVHRKGSREMNLKILFFINYRTPTFRLSNALSTLCGGQQQLSLCGILRAIWLHVLAKNLLISDEKSEAAKSERKDGAPSTEPAGKTTVDPSGTVYARTDAALQAVFGSHVQQFCFADLPRLLRGHLMPPRPVCISHPLKLSGDWIDNEHTYEFTLECLDTAGAGWGAGGSASAPSANASLSSLFGNLSSLTGSAATSMALWSSAVETLLQNMTTSCCVLGLDPWLSSQQQVLQQLASQTQLQHLQQLPGLAASQSAGGGGGPPGAQKRCKAEEQTEKEQSLLHDILQVQQQTDELDAKLKNTMEKLQQRVMYRNLYEGFANDPLAFLNQQLSPTLPNISEALLDEDFLYDYHARQRTASYYTLPWVPRAVQRYLQKQSVPIEDQVCKVLSSFNIPDPRKRQREGVDGAAGTGQGPAGATSGLSSSSRSSKPRTGGGSGAANGGASSGHRPRPSGSSRHVKKKEESPQAPPGSSSTPGGASASAMPSATSGLPGSVPAPGGPPGAALDGAHPQATAGAVGPDHLPHGMPGRPPQGMPGGQGAGYVAPPGGMKGPASGGHFVPSPSPYAPMDPSVAMMSGMPPPHGLPAAGGAQASMSIGPGGQPAGAAGPYHRQAMGLVEASGVRPPMGMAGAPAGMYGHGSQGGPPMGGGLPVPQMMQPHGLMPGPAGGMQGPSWVGPQAQQTVGPHVGGPGHYWGGAPGMPPGGGLRPGGHMG</sequence>